<evidence type="ECO:0000256" key="1">
    <source>
        <dbReference type="SAM" id="SignalP"/>
    </source>
</evidence>
<dbReference type="OrthoDB" id="1494661at2"/>
<dbReference type="STRING" id="658167.SAMN04488135_107166"/>
<dbReference type="Proteomes" id="UP000184226">
    <property type="component" value="Unassembled WGS sequence"/>
</dbReference>
<dbReference type="AlphaFoldDB" id="A0A1M5XW20"/>
<organism evidence="3 4">
    <name type="scientific">Pollutimonas bauzanensis</name>
    <dbReference type="NCBI Taxonomy" id="658167"/>
    <lineage>
        <taxon>Bacteria</taxon>
        <taxon>Pseudomonadati</taxon>
        <taxon>Pseudomonadota</taxon>
        <taxon>Betaproteobacteria</taxon>
        <taxon>Burkholderiales</taxon>
        <taxon>Alcaligenaceae</taxon>
        <taxon>Pollutimonas</taxon>
    </lineage>
</organism>
<keyword evidence="4" id="KW-1185">Reference proteome</keyword>
<reference evidence="3 4" key="1">
    <citation type="submission" date="2016-11" db="EMBL/GenBank/DDBJ databases">
        <authorList>
            <person name="Jaros S."/>
            <person name="Januszkiewicz K."/>
            <person name="Wedrychowicz H."/>
        </authorList>
    </citation>
    <scope>NUCLEOTIDE SEQUENCE [LARGE SCALE GENOMIC DNA]</scope>
    <source>
        <strain evidence="3 4">CGMCC 1.10190</strain>
    </source>
</reference>
<dbReference type="PROSITE" id="PS51257">
    <property type="entry name" value="PROKAR_LIPOPROTEIN"/>
    <property type="match status" value="1"/>
</dbReference>
<evidence type="ECO:0000313" key="4">
    <source>
        <dbReference type="Proteomes" id="UP000184226"/>
    </source>
</evidence>
<name>A0A1M5XW20_9BURK</name>
<evidence type="ECO:0000313" key="3">
    <source>
        <dbReference type="EMBL" id="SHI03754.1"/>
    </source>
</evidence>
<feature type="domain" description="ABC-type transport auxiliary lipoprotein component" evidence="2">
    <location>
        <begin position="27"/>
        <end position="191"/>
    </location>
</feature>
<dbReference type="EMBL" id="FQXE01000007">
    <property type="protein sequence ID" value="SHI03754.1"/>
    <property type="molecule type" value="Genomic_DNA"/>
</dbReference>
<proteinExistence type="predicted"/>
<feature type="signal peptide" evidence="1">
    <location>
        <begin position="1"/>
        <end position="20"/>
    </location>
</feature>
<evidence type="ECO:0000259" key="2">
    <source>
        <dbReference type="Pfam" id="PF03886"/>
    </source>
</evidence>
<dbReference type="InterPro" id="IPR005586">
    <property type="entry name" value="ABC_trans_aux"/>
</dbReference>
<dbReference type="SUPFAM" id="SSF159594">
    <property type="entry name" value="XCC0632-like"/>
    <property type="match status" value="1"/>
</dbReference>
<protein>
    <recommendedName>
        <fullName evidence="2">ABC-type transport auxiliary lipoprotein component domain-containing protein</fullName>
    </recommendedName>
</protein>
<dbReference type="RefSeq" id="WP_073104080.1">
    <property type="nucleotide sequence ID" value="NZ_FQXE01000007.1"/>
</dbReference>
<dbReference type="Pfam" id="PF03886">
    <property type="entry name" value="ABC_trans_aux"/>
    <property type="match status" value="1"/>
</dbReference>
<sequence length="213" mass="22032">MSLGRIFYCVLLAAALAACATTAPEYYTLLPAPTAGPAADAPGGARPKYAISVQPVALPEQVDRPQIVISEPGTAQVTPLNSALWASPLSDEIRNALSNDLSRTLGVLDIAGGGIPDALPVWKISLQVQRFDSLYGQRAVLDATWRLAPVNQPGKKTRICRAQVDVPAAGGMPAMVASHQEALRRLAALIAAQLSGAGAAPAAAGVQEKGCTF</sequence>
<dbReference type="Gene3D" id="3.40.50.10610">
    <property type="entry name" value="ABC-type transport auxiliary lipoprotein component"/>
    <property type="match status" value="1"/>
</dbReference>
<feature type="chain" id="PRO_5012680428" description="ABC-type transport auxiliary lipoprotein component domain-containing protein" evidence="1">
    <location>
        <begin position="21"/>
        <end position="213"/>
    </location>
</feature>
<gene>
    <name evidence="3" type="ORF">SAMN04488135_107166</name>
</gene>
<keyword evidence="1" id="KW-0732">Signal</keyword>
<accession>A0A1M5XW20</accession>